<evidence type="ECO:0000313" key="3">
    <source>
        <dbReference type="Proteomes" id="UP000278609"/>
    </source>
</evidence>
<evidence type="ECO:0000313" key="2">
    <source>
        <dbReference type="EMBL" id="RRD62414.1"/>
    </source>
</evidence>
<name>A0A3P1XU98_TANFO</name>
<keyword evidence="1" id="KW-0812">Transmembrane</keyword>
<proteinExistence type="predicted"/>
<reference evidence="2 3" key="1">
    <citation type="submission" date="2018-11" db="EMBL/GenBank/DDBJ databases">
        <title>Genomes From Bacteria Associated with the Canine Oral Cavity: a Test Case for Automated Genome-Based Taxonomic Assignment.</title>
        <authorList>
            <person name="Coil D.A."/>
            <person name="Jospin G."/>
            <person name="Darling A.E."/>
            <person name="Wallis C."/>
            <person name="Davis I.J."/>
            <person name="Harris S."/>
            <person name="Eisen J.A."/>
            <person name="Holcombe L.J."/>
            <person name="O'Flynn C."/>
        </authorList>
    </citation>
    <scope>NUCLEOTIDE SEQUENCE [LARGE SCALE GENOMIC DNA]</scope>
    <source>
        <strain evidence="2 3">OH2617_COT-023</strain>
    </source>
</reference>
<sequence>MNKKKNRLEHTIKTHSHEIFACGEPKDGHRERFARRLEALHAATTSEIGTDTHLTHETKANNRRNRMWRILTGVVTTAAAVMAGIWLFTSRPEMTAPLSSEDSPADVQNHYAMLFENELETTKQLLSLMDGNERSKVLEELETMEAEPMPEVQMTDEHKITLIVSVYSSRITALQQIQMNLITHQIKAS</sequence>
<feature type="transmembrane region" description="Helical" evidence="1">
    <location>
        <begin position="68"/>
        <end position="88"/>
    </location>
</feature>
<keyword evidence="1" id="KW-1133">Transmembrane helix</keyword>
<dbReference type="AlphaFoldDB" id="A0A3P1XU98"/>
<keyword evidence="1" id="KW-0472">Membrane</keyword>
<gene>
    <name evidence="2" type="ORF">EII40_03460</name>
</gene>
<evidence type="ECO:0000256" key="1">
    <source>
        <dbReference type="SAM" id="Phobius"/>
    </source>
</evidence>
<protein>
    <submittedName>
        <fullName evidence="2">Uncharacterized protein</fullName>
    </submittedName>
</protein>
<dbReference type="OrthoDB" id="1143801at2"/>
<dbReference type="Proteomes" id="UP000278609">
    <property type="component" value="Unassembled WGS sequence"/>
</dbReference>
<organism evidence="2 3">
    <name type="scientific">Tannerella forsythia</name>
    <name type="common">Bacteroides forsythus</name>
    <dbReference type="NCBI Taxonomy" id="28112"/>
    <lineage>
        <taxon>Bacteria</taxon>
        <taxon>Pseudomonadati</taxon>
        <taxon>Bacteroidota</taxon>
        <taxon>Bacteroidia</taxon>
        <taxon>Bacteroidales</taxon>
        <taxon>Tannerellaceae</taxon>
        <taxon>Tannerella</taxon>
    </lineage>
</organism>
<accession>A0A3P1XU98</accession>
<comment type="caution">
    <text evidence="2">The sequence shown here is derived from an EMBL/GenBank/DDBJ whole genome shotgun (WGS) entry which is preliminary data.</text>
</comment>
<dbReference type="RefSeq" id="WP_124750886.1">
    <property type="nucleotide sequence ID" value="NZ_RQYS01000011.1"/>
</dbReference>
<dbReference type="EMBL" id="RQYS01000011">
    <property type="protein sequence ID" value="RRD62414.1"/>
    <property type="molecule type" value="Genomic_DNA"/>
</dbReference>